<reference evidence="3 4" key="1">
    <citation type="submission" date="2020-06" db="EMBL/GenBank/DDBJ databases">
        <authorList>
            <person name="Li R."/>
            <person name="Bekaert M."/>
        </authorList>
    </citation>
    <scope>NUCLEOTIDE SEQUENCE [LARGE SCALE GENOMIC DNA]</scope>
    <source>
        <strain evidence="4">wild</strain>
    </source>
</reference>
<organism evidence="3 4">
    <name type="scientific">Mytilus coruscus</name>
    <name type="common">Sea mussel</name>
    <dbReference type="NCBI Taxonomy" id="42192"/>
    <lineage>
        <taxon>Eukaryota</taxon>
        <taxon>Metazoa</taxon>
        <taxon>Spiralia</taxon>
        <taxon>Lophotrochozoa</taxon>
        <taxon>Mollusca</taxon>
        <taxon>Bivalvia</taxon>
        <taxon>Autobranchia</taxon>
        <taxon>Pteriomorphia</taxon>
        <taxon>Mytilida</taxon>
        <taxon>Mytiloidea</taxon>
        <taxon>Mytilidae</taxon>
        <taxon>Mytilinae</taxon>
        <taxon>Mytilus</taxon>
    </lineage>
</organism>
<dbReference type="InterPro" id="IPR041249">
    <property type="entry name" value="HEPN_DZIP3"/>
</dbReference>
<feature type="chain" id="PRO_5026755646" description="DZIP3-like HEPN domain-containing protein" evidence="1">
    <location>
        <begin position="17"/>
        <end position="176"/>
    </location>
</feature>
<dbReference type="Pfam" id="PF18738">
    <property type="entry name" value="HEPN_DZIP3"/>
    <property type="match status" value="1"/>
</dbReference>
<feature type="signal peptide" evidence="1">
    <location>
        <begin position="1"/>
        <end position="16"/>
    </location>
</feature>
<dbReference type="OrthoDB" id="6122620at2759"/>
<feature type="domain" description="DZIP3-like HEPN" evidence="2">
    <location>
        <begin position="46"/>
        <end position="127"/>
    </location>
</feature>
<name>A0A6J8EUD7_MYTCO</name>
<protein>
    <recommendedName>
        <fullName evidence="2">DZIP3-like HEPN domain-containing protein</fullName>
    </recommendedName>
</protein>
<sequence length="176" mass="20337">MAKLVTFSFPLMLTSLLKLSKYSPLELIDTIVSQHRTKMSKQTSESISSLDESNISKLDTIAAYTILRLMSKVPSPSNGWGHGPKNNQVRVGDDIERIRYLRNKFLHRRSTKVPRNEFMSFFTEVKYIAKRFDILCKAKGMFEQDIETIQFSRIHKMSYDRFIDEAHGIVNSIIGK</sequence>
<dbReference type="Proteomes" id="UP000507470">
    <property type="component" value="Unassembled WGS sequence"/>
</dbReference>
<proteinExistence type="predicted"/>
<evidence type="ECO:0000313" key="4">
    <source>
        <dbReference type="Proteomes" id="UP000507470"/>
    </source>
</evidence>
<evidence type="ECO:0000313" key="3">
    <source>
        <dbReference type="EMBL" id="CAC5423115.1"/>
    </source>
</evidence>
<keyword evidence="1" id="KW-0732">Signal</keyword>
<keyword evidence="4" id="KW-1185">Reference proteome</keyword>
<gene>
    <name evidence="3" type="ORF">MCOR_55115</name>
</gene>
<dbReference type="AlphaFoldDB" id="A0A6J8EUD7"/>
<evidence type="ECO:0000256" key="1">
    <source>
        <dbReference type="SAM" id="SignalP"/>
    </source>
</evidence>
<dbReference type="EMBL" id="CACVKT020009708">
    <property type="protein sequence ID" value="CAC5423115.1"/>
    <property type="molecule type" value="Genomic_DNA"/>
</dbReference>
<accession>A0A6J8EUD7</accession>
<evidence type="ECO:0000259" key="2">
    <source>
        <dbReference type="Pfam" id="PF18738"/>
    </source>
</evidence>